<dbReference type="NCBIfam" id="TIGR02453">
    <property type="entry name" value="TIGR02453 family protein"/>
    <property type="match status" value="1"/>
</dbReference>
<dbReference type="EMBL" id="KQ030727">
    <property type="protein sequence ID" value="KJZ69342.1"/>
    <property type="molecule type" value="Genomic_DNA"/>
</dbReference>
<evidence type="ECO:0000313" key="2">
    <source>
        <dbReference type="EMBL" id="KJZ69342.1"/>
    </source>
</evidence>
<protein>
    <recommendedName>
        <fullName evidence="4">DUF2461 domain-containing protein</fullName>
    </recommendedName>
</protein>
<name>A0A0F7ZWP7_9HYPO</name>
<dbReference type="OrthoDB" id="2537769at2759"/>
<gene>
    <name evidence="2" type="ORF">HIM_11264</name>
</gene>
<dbReference type="Proteomes" id="UP000054481">
    <property type="component" value="Unassembled WGS sequence"/>
</dbReference>
<dbReference type="AlphaFoldDB" id="A0A0F7ZWP7"/>
<feature type="compositionally biased region" description="Basic and acidic residues" evidence="1">
    <location>
        <begin position="1"/>
        <end position="13"/>
    </location>
</feature>
<dbReference type="PANTHER" id="PTHR36452">
    <property type="entry name" value="CHROMOSOME 12, WHOLE GENOME SHOTGUN SEQUENCE"/>
    <property type="match status" value="1"/>
</dbReference>
<sequence length="387" mass="43796">MPARKRSLEEPAAGRRRSGRLVSSTPKKSVYFEEPDSEADEEPPPKKRRGRPAKAQPPADEDSDEQYKEESADEHGNAGGGDGDEDDDEDEDEDEDAPPKVEIIPLEKMRDEGGVSYEDHRLHRNTLLFLKDLKANNRRTWLKSHDGEYRRSLKDWQSFVEAATEKIIAIDETVPELPVKDVIFRIHRDIRFSKDPTPYKPHFSAAWSRTGRKGPYACYYVHCEPGASFFGGGLWHPEASHVAKLRRSIDRHPERWRRALNDALFKKAFFPRLKAGAGPDAAVKAFVAKNQDNALKKRPMGWDVTHKDIELLKLRNFTIGVNIDAEVLCKDDALQRLGDLVHALSGFVSFLNSIVMPDPNLDAESSSEEEEEEVNGEENEEDQGGED</sequence>
<organism evidence="2 3">
    <name type="scientific">Hirsutella minnesotensis 3608</name>
    <dbReference type="NCBI Taxonomy" id="1043627"/>
    <lineage>
        <taxon>Eukaryota</taxon>
        <taxon>Fungi</taxon>
        <taxon>Dikarya</taxon>
        <taxon>Ascomycota</taxon>
        <taxon>Pezizomycotina</taxon>
        <taxon>Sordariomycetes</taxon>
        <taxon>Hypocreomycetidae</taxon>
        <taxon>Hypocreales</taxon>
        <taxon>Ophiocordycipitaceae</taxon>
        <taxon>Hirsutella</taxon>
    </lineage>
</organism>
<feature type="compositionally biased region" description="Acidic residues" evidence="1">
    <location>
        <begin position="33"/>
        <end position="42"/>
    </location>
</feature>
<evidence type="ECO:0008006" key="4">
    <source>
        <dbReference type="Google" id="ProtNLM"/>
    </source>
</evidence>
<feature type="region of interest" description="Disordered" evidence="1">
    <location>
        <begin position="1"/>
        <end position="104"/>
    </location>
</feature>
<dbReference type="PANTHER" id="PTHR36452:SF1">
    <property type="entry name" value="DUF2461 DOMAIN-CONTAINING PROTEIN"/>
    <property type="match status" value="1"/>
</dbReference>
<feature type="compositionally biased region" description="Acidic residues" evidence="1">
    <location>
        <begin position="82"/>
        <end position="96"/>
    </location>
</feature>
<dbReference type="Pfam" id="PF09365">
    <property type="entry name" value="DUF2461"/>
    <property type="match status" value="1"/>
</dbReference>
<reference evidence="2 3" key="1">
    <citation type="journal article" date="2014" name="Genome Biol. Evol.">
        <title>Comparative genomics and transcriptomics analyses reveal divergent lifestyle features of nematode endoparasitic fungus Hirsutella minnesotensis.</title>
        <authorList>
            <person name="Lai Y."/>
            <person name="Liu K."/>
            <person name="Zhang X."/>
            <person name="Zhang X."/>
            <person name="Li K."/>
            <person name="Wang N."/>
            <person name="Shu C."/>
            <person name="Wu Y."/>
            <person name="Wang C."/>
            <person name="Bushley K.E."/>
            <person name="Xiang M."/>
            <person name="Liu X."/>
        </authorList>
    </citation>
    <scope>NUCLEOTIDE SEQUENCE [LARGE SCALE GENOMIC DNA]</scope>
    <source>
        <strain evidence="2 3">3608</strain>
    </source>
</reference>
<evidence type="ECO:0000256" key="1">
    <source>
        <dbReference type="SAM" id="MobiDB-lite"/>
    </source>
</evidence>
<feature type="compositionally biased region" description="Acidic residues" evidence="1">
    <location>
        <begin position="365"/>
        <end position="387"/>
    </location>
</feature>
<evidence type="ECO:0000313" key="3">
    <source>
        <dbReference type="Proteomes" id="UP000054481"/>
    </source>
</evidence>
<feature type="region of interest" description="Disordered" evidence="1">
    <location>
        <begin position="359"/>
        <end position="387"/>
    </location>
</feature>
<feature type="compositionally biased region" description="Basic and acidic residues" evidence="1">
    <location>
        <begin position="65"/>
        <end position="76"/>
    </location>
</feature>
<proteinExistence type="predicted"/>
<accession>A0A0F7ZWP7</accession>
<dbReference type="InterPro" id="IPR012808">
    <property type="entry name" value="CHP02453"/>
</dbReference>
<keyword evidence="3" id="KW-1185">Reference proteome</keyword>